<name>A0ABX1ITM8_STRGB</name>
<evidence type="ECO:0000313" key="2">
    <source>
        <dbReference type="Proteomes" id="UP000744032"/>
    </source>
</evidence>
<comment type="caution">
    <text evidence="1">The sequence shown here is derived from an EMBL/GenBank/DDBJ whole genome shotgun (WGS) entry which is preliminary data.</text>
</comment>
<organism evidence="1 2">
    <name type="scientific">Streptomyces galbus</name>
    <dbReference type="NCBI Taxonomy" id="33898"/>
    <lineage>
        <taxon>Bacteria</taxon>
        <taxon>Bacillati</taxon>
        <taxon>Actinomycetota</taxon>
        <taxon>Actinomycetes</taxon>
        <taxon>Kitasatosporales</taxon>
        <taxon>Streptomycetaceae</taxon>
        <taxon>Streptomyces</taxon>
    </lineage>
</organism>
<evidence type="ECO:0008006" key="3">
    <source>
        <dbReference type="Google" id="ProtNLM"/>
    </source>
</evidence>
<accession>A0ABX1ITM8</accession>
<proteinExistence type="predicted"/>
<sequence>MSVVAVLALCVALRLVVVGVVLVVGLGHAVHRCPALGVPVRVSIAAAGVLVAAADGGAYDTTVPRRAIE</sequence>
<dbReference type="EMBL" id="JAAXMD010000565">
    <property type="protein sequence ID" value="NKQ28984.1"/>
    <property type="molecule type" value="Genomic_DNA"/>
</dbReference>
<keyword evidence="2" id="KW-1185">Reference proteome</keyword>
<evidence type="ECO:0000313" key="1">
    <source>
        <dbReference type="EMBL" id="NKQ28984.1"/>
    </source>
</evidence>
<protein>
    <recommendedName>
        <fullName evidence="3">Secreted protein</fullName>
    </recommendedName>
</protein>
<dbReference type="Proteomes" id="UP000744032">
    <property type="component" value="Unassembled WGS sequence"/>
</dbReference>
<gene>
    <name evidence="1" type="ORF">HF200_32810</name>
</gene>
<dbReference type="RefSeq" id="WP_168376558.1">
    <property type="nucleotide sequence ID" value="NZ_JAAXMD010000565.1"/>
</dbReference>
<reference evidence="1 2" key="1">
    <citation type="submission" date="2020-04" db="EMBL/GenBank/DDBJ databases">
        <title>Genome sequence of Streptomyces galbus strain I339.</title>
        <authorList>
            <person name="Silva E.A.N."/>
            <person name="Merces M."/>
            <person name="Castelo Branco A.P.O.T."/>
            <person name="Vasconcelos P.C."/>
            <person name="Costa N.P."/>
            <person name="Marinho G.C.S."/>
            <person name="Oliveira C.J.B."/>
            <person name="Araujo D."/>
            <person name="Rodrigues Junior V.S."/>
            <person name="Almeida R."/>
            <person name="Silva Filho U.R."/>
            <person name="Andrade A.S.A."/>
            <person name="Cibulski S.P."/>
        </authorList>
    </citation>
    <scope>NUCLEOTIDE SEQUENCE [LARGE SCALE GENOMIC DNA]</scope>
    <source>
        <strain evidence="1 2">I339</strain>
    </source>
</reference>